<dbReference type="InterPro" id="IPR029045">
    <property type="entry name" value="ClpP/crotonase-like_dom_sf"/>
</dbReference>
<dbReference type="Proteomes" id="UP000541610">
    <property type="component" value="Unassembled WGS sequence"/>
</dbReference>
<dbReference type="Pfam" id="PF07287">
    <property type="entry name" value="AtuA"/>
    <property type="match status" value="1"/>
</dbReference>
<dbReference type="Pfam" id="PF00378">
    <property type="entry name" value="ECH_1"/>
    <property type="match status" value="1"/>
</dbReference>
<dbReference type="InterPro" id="IPR010839">
    <property type="entry name" value="AtuA_N"/>
</dbReference>
<comment type="caution">
    <text evidence="3">The sequence shown here is derived from an EMBL/GenBank/DDBJ whole genome shotgun (WGS) entry which is preliminary data.</text>
</comment>
<dbReference type="Pfam" id="PF23544">
    <property type="entry name" value="AtuA_ferredoxin"/>
    <property type="match status" value="1"/>
</dbReference>
<reference evidence="3 4" key="1">
    <citation type="submission" date="2020-04" db="EMBL/GenBank/DDBJ databases">
        <title>Perkinsus olseni comparative genomics.</title>
        <authorList>
            <person name="Bogema D.R."/>
        </authorList>
    </citation>
    <scope>NUCLEOTIDE SEQUENCE [LARGE SCALE GENOMIC DNA]</scope>
    <source>
        <strain evidence="3">00978-12</strain>
    </source>
</reference>
<dbReference type="SUPFAM" id="SSF52096">
    <property type="entry name" value="ClpP/crotonase"/>
    <property type="match status" value="1"/>
</dbReference>
<accession>A0A7J6NXJ5</accession>
<protein>
    <submittedName>
        <fullName evidence="3">Uncharacterized protein</fullName>
    </submittedName>
</protein>
<gene>
    <name evidence="3" type="ORF">FOZ60_002974</name>
</gene>
<dbReference type="InterPro" id="IPR001753">
    <property type="entry name" value="Enoyl-CoA_hydra/iso"/>
</dbReference>
<organism evidence="3 4">
    <name type="scientific">Perkinsus olseni</name>
    <name type="common">Perkinsus atlanticus</name>
    <dbReference type="NCBI Taxonomy" id="32597"/>
    <lineage>
        <taxon>Eukaryota</taxon>
        <taxon>Sar</taxon>
        <taxon>Alveolata</taxon>
        <taxon>Perkinsozoa</taxon>
        <taxon>Perkinsea</taxon>
        <taxon>Perkinsida</taxon>
        <taxon>Perkinsidae</taxon>
        <taxon>Perkinsus</taxon>
    </lineage>
</organism>
<dbReference type="PANTHER" id="PTHR47708">
    <property type="match status" value="1"/>
</dbReference>
<evidence type="ECO:0000313" key="4">
    <source>
        <dbReference type="Proteomes" id="UP000541610"/>
    </source>
</evidence>
<proteinExistence type="predicted"/>
<name>A0A7J6NXJ5_PEROL</name>
<dbReference type="OrthoDB" id="425263at2759"/>
<dbReference type="PANTHER" id="PTHR47708:SF2">
    <property type="entry name" value="SI:CH73-132F6.5"/>
    <property type="match status" value="1"/>
</dbReference>
<dbReference type="CDD" id="cd06558">
    <property type="entry name" value="crotonase-like"/>
    <property type="match status" value="1"/>
</dbReference>
<evidence type="ECO:0000259" key="1">
    <source>
        <dbReference type="Pfam" id="PF07287"/>
    </source>
</evidence>
<evidence type="ECO:0000259" key="2">
    <source>
        <dbReference type="Pfam" id="PF23544"/>
    </source>
</evidence>
<feature type="domain" description="Acyclic terpene utilisation N-terminal" evidence="1">
    <location>
        <begin position="93"/>
        <end position="515"/>
    </location>
</feature>
<feature type="domain" description="AtuA-like ferredoxin-fold" evidence="2">
    <location>
        <begin position="560"/>
        <end position="659"/>
    </location>
</feature>
<dbReference type="Gene3D" id="3.90.226.10">
    <property type="entry name" value="2-enoyl-CoA Hydratase, Chain A, domain 1"/>
    <property type="match status" value="1"/>
</dbReference>
<dbReference type="EMBL" id="JABANP010000158">
    <property type="protein sequence ID" value="KAF4688220.1"/>
    <property type="molecule type" value="Genomic_DNA"/>
</dbReference>
<sequence>MGFVRSSDYLDDAAERSQGVFDKAASGAMSGLTSASDRAATTLNRLEEQADRLNTVPSTIDRIHGRARLCVMILGAATILPFMPAPVASRDSVRIGGFCGFWGDSLTAAPQLVNRGRVEYLIGDYLAELTMSLLYAAKQRSGGKLGYATDFIEVIKMVGGEAKAKGIKFITNAGGLNPKACKAAIERVYEERGWGEVKVGVVYGDDVLKEIGDLIDNVPHRKSLTTANVYLGAAPIVECLAGGADIVVTGRVVDSALVLAPLIHEFGWSMEDLDLMASGTLAGHVLECGAQATGGLMTDCLESGVAEGWSNIGYPIAEVLASGEFLLSKPPGTGGRVMVEGVKEQILYEIGDPGNYIVPDVVCDFTQVKVDQVGNNVVRVSNARGKCPTETYKVCGTYLDGFKVSTSIIVRGQNAEVKARKTVEAIIKRVERHLGISLDETRIETIGSDFEAVVRMAAKHQDRKVLQLLANELISAGTSMAPGTIGFTGGRARPQAIIRMVPMLAAKSKLRPKIQIGNGAERQLQPSGGPVNIHWPHTTERVPVVQAADPHEFSPCETVDLLRVCYARSGDKGNNVNVGLFARNERYLPFIKHQITADAVRQFFKSRWNLPSTSCVRYDVPGLGAFNFLLTDILGGGGMASLHADNLGKSYGQMLLQMPLLMPSIALDDVRPSKMPELQHFSAECMGFSGKGFDFVVHISKHVAEIILNRPKEHNSLTDEMMGSLTRCTDLLTNNADVRRNVRLVVLRATPDSRTFCAGLDPREFSRSRAVSLAENVEGASNFVRVLTQLARIPQFLVCAVSGRVFGGGWGLLAACDMVIASRESTELTLSEVKLGVCPATILPFVIRRVGPLTAVRLAALATPIDADEAKAAGIVDIVVQRKADLDSALQAVADRIRLSEPHAVSELKKLAFNMEKKEMGTAELTRSVATVIAHLRAGKGGSRGHQSVEAAPRARVGERACRDQPAVCILCGQVKLLFSIIMGNLVGVDLGGNIGKIAVRVRASGTDDCPIPTDLSFLAGRRRSHRHASAGSSSSGRRRRRGVWLLLRRR</sequence>
<evidence type="ECO:0000313" key="3">
    <source>
        <dbReference type="EMBL" id="KAF4688220.1"/>
    </source>
</evidence>
<dbReference type="InterPro" id="IPR056362">
    <property type="entry name" value="AtuA-like_ferredoxin_dom"/>
</dbReference>
<dbReference type="AlphaFoldDB" id="A0A7J6NXJ5"/>